<evidence type="ECO:0000313" key="3">
    <source>
        <dbReference type="EMBL" id="PNS91721.1"/>
    </source>
</evidence>
<feature type="domain" description="FAS1" evidence="2">
    <location>
        <begin position="59"/>
        <end position="154"/>
    </location>
</feature>
<dbReference type="SUPFAM" id="SSF82153">
    <property type="entry name" value="FAS1 domain"/>
    <property type="match status" value="1"/>
</dbReference>
<dbReference type="InterPro" id="IPR052806">
    <property type="entry name" value="Fasciclin-like_AGP"/>
</dbReference>
<accession>B9INR0</accession>
<evidence type="ECO:0000313" key="4">
    <source>
        <dbReference type="Proteomes" id="UP000006729"/>
    </source>
</evidence>
<comment type="similarity">
    <text evidence="1">Belongs to the fasciclin-like AGP family.</text>
</comment>
<gene>
    <name evidence="3" type="ORF">POPTR_019G125200</name>
</gene>
<dbReference type="eggNOG" id="ENOG502QSMZ">
    <property type="taxonomic scope" value="Eukaryota"/>
</dbReference>
<protein>
    <recommendedName>
        <fullName evidence="2">FAS1 domain-containing protein</fullName>
    </recommendedName>
</protein>
<sequence length="167" mass="18964">MYWYHSLTWFLKDIATHDANDPKIIVEWTRIIHLLSSHRIVLFAIGLNSVINRILADDQSLSSVTIFAPSEFEFVASSSPMLEKIVRFHILPLRVTYIELAALPHKKRLMTLLPCEDLEIINGANVTQGLSINGVEIAAPEIFSSRKLIVHEIPQAFKMAKFPNTSR</sequence>
<dbReference type="InterPro" id="IPR000782">
    <property type="entry name" value="FAS1_domain"/>
</dbReference>
<dbReference type="InterPro" id="IPR036378">
    <property type="entry name" value="FAS1_dom_sf"/>
</dbReference>
<dbReference type="STRING" id="3694.B9INR0"/>
<proteinExistence type="inferred from homology"/>
<evidence type="ECO:0000256" key="1">
    <source>
        <dbReference type="ARBA" id="ARBA00007843"/>
    </source>
</evidence>
<organism evidence="3 4">
    <name type="scientific">Populus trichocarpa</name>
    <name type="common">Western balsam poplar</name>
    <name type="synonym">Populus balsamifera subsp. trichocarpa</name>
    <dbReference type="NCBI Taxonomy" id="3694"/>
    <lineage>
        <taxon>Eukaryota</taxon>
        <taxon>Viridiplantae</taxon>
        <taxon>Streptophyta</taxon>
        <taxon>Embryophyta</taxon>
        <taxon>Tracheophyta</taxon>
        <taxon>Spermatophyta</taxon>
        <taxon>Magnoliopsida</taxon>
        <taxon>eudicotyledons</taxon>
        <taxon>Gunneridae</taxon>
        <taxon>Pentapetalae</taxon>
        <taxon>rosids</taxon>
        <taxon>fabids</taxon>
        <taxon>Malpighiales</taxon>
        <taxon>Salicaceae</taxon>
        <taxon>Saliceae</taxon>
        <taxon>Populus</taxon>
    </lineage>
</organism>
<name>B9INR0_POPTR</name>
<dbReference type="Pfam" id="PF02469">
    <property type="entry name" value="Fasciclin"/>
    <property type="match status" value="1"/>
</dbReference>
<dbReference type="InParanoid" id="B9INR0"/>
<dbReference type="EMBL" id="CM009308">
    <property type="protein sequence ID" value="PNS91721.1"/>
    <property type="molecule type" value="Genomic_DNA"/>
</dbReference>
<keyword evidence="4" id="KW-1185">Reference proteome</keyword>
<dbReference type="Proteomes" id="UP000006729">
    <property type="component" value="Chromosome 19"/>
</dbReference>
<dbReference type="PANTHER" id="PTHR33985">
    <property type="entry name" value="OS02G0491300 PROTEIN-RELATED"/>
    <property type="match status" value="1"/>
</dbReference>
<dbReference type="PANTHER" id="PTHR33985:SF19">
    <property type="entry name" value="FASCICLIN-LIKE ARABINOGALACTAN PROTEIN 21"/>
    <property type="match status" value="1"/>
</dbReference>
<dbReference type="HOGENOM" id="CLU_1597260_0_0_1"/>
<evidence type="ECO:0000259" key="2">
    <source>
        <dbReference type="Pfam" id="PF02469"/>
    </source>
</evidence>
<dbReference type="AlphaFoldDB" id="B9INR0"/>
<reference evidence="3 4" key="1">
    <citation type="journal article" date="2006" name="Science">
        <title>The genome of black cottonwood, Populus trichocarpa (Torr. &amp; Gray).</title>
        <authorList>
            <person name="Tuskan G.A."/>
            <person name="Difazio S."/>
            <person name="Jansson S."/>
            <person name="Bohlmann J."/>
            <person name="Grigoriev I."/>
            <person name="Hellsten U."/>
            <person name="Putnam N."/>
            <person name="Ralph S."/>
            <person name="Rombauts S."/>
            <person name="Salamov A."/>
            <person name="Schein J."/>
            <person name="Sterck L."/>
            <person name="Aerts A."/>
            <person name="Bhalerao R.R."/>
            <person name="Bhalerao R.P."/>
            <person name="Blaudez D."/>
            <person name="Boerjan W."/>
            <person name="Brun A."/>
            <person name="Brunner A."/>
            <person name="Busov V."/>
            <person name="Campbell M."/>
            <person name="Carlson J."/>
            <person name="Chalot M."/>
            <person name="Chapman J."/>
            <person name="Chen G.L."/>
            <person name="Cooper D."/>
            <person name="Coutinho P.M."/>
            <person name="Couturier J."/>
            <person name="Covert S."/>
            <person name="Cronk Q."/>
            <person name="Cunningham R."/>
            <person name="Davis J."/>
            <person name="Degroeve S."/>
            <person name="Dejardin A."/>
            <person name="Depamphilis C."/>
            <person name="Detter J."/>
            <person name="Dirks B."/>
            <person name="Dubchak I."/>
            <person name="Duplessis S."/>
            <person name="Ehlting J."/>
            <person name="Ellis B."/>
            <person name="Gendler K."/>
            <person name="Goodstein D."/>
            <person name="Gribskov M."/>
            <person name="Grimwood J."/>
            <person name="Groover A."/>
            <person name="Gunter L."/>
            <person name="Hamberger B."/>
            <person name="Heinze B."/>
            <person name="Helariutta Y."/>
            <person name="Henrissat B."/>
            <person name="Holligan D."/>
            <person name="Holt R."/>
            <person name="Huang W."/>
            <person name="Islam-Faridi N."/>
            <person name="Jones S."/>
            <person name="Jones-Rhoades M."/>
            <person name="Jorgensen R."/>
            <person name="Joshi C."/>
            <person name="Kangasjarvi J."/>
            <person name="Karlsson J."/>
            <person name="Kelleher C."/>
            <person name="Kirkpatrick R."/>
            <person name="Kirst M."/>
            <person name="Kohler A."/>
            <person name="Kalluri U."/>
            <person name="Larimer F."/>
            <person name="Leebens-Mack J."/>
            <person name="Leple J.C."/>
            <person name="Locascio P."/>
            <person name="Lou Y."/>
            <person name="Lucas S."/>
            <person name="Martin F."/>
            <person name="Montanini B."/>
            <person name="Napoli C."/>
            <person name="Nelson D.R."/>
            <person name="Nelson C."/>
            <person name="Nieminen K."/>
            <person name="Nilsson O."/>
            <person name="Pereda V."/>
            <person name="Peter G."/>
            <person name="Philippe R."/>
            <person name="Pilate G."/>
            <person name="Poliakov A."/>
            <person name="Razumovskaya J."/>
            <person name="Richardson P."/>
            <person name="Rinaldi C."/>
            <person name="Ritland K."/>
            <person name="Rouze P."/>
            <person name="Ryaboy D."/>
            <person name="Schmutz J."/>
            <person name="Schrader J."/>
            <person name="Segerman B."/>
            <person name="Shin H."/>
            <person name="Siddiqui A."/>
            <person name="Sterky F."/>
            <person name="Terry A."/>
            <person name="Tsai C.J."/>
            <person name="Uberbacher E."/>
            <person name="Unneberg P."/>
            <person name="Vahala J."/>
            <person name="Wall K."/>
            <person name="Wessler S."/>
            <person name="Yang G."/>
            <person name="Yin T."/>
            <person name="Douglas C."/>
            <person name="Marra M."/>
            <person name="Sandberg G."/>
            <person name="Van de Peer Y."/>
            <person name="Rokhsar D."/>
        </authorList>
    </citation>
    <scope>NUCLEOTIDE SEQUENCE [LARGE SCALE GENOMIC DNA]</scope>
    <source>
        <strain evidence="4">cv. Nisqually</strain>
    </source>
</reference>